<evidence type="ECO:0000313" key="2">
    <source>
        <dbReference type="Proteomes" id="UP001162501"/>
    </source>
</evidence>
<dbReference type="EMBL" id="OX596086">
    <property type="protein sequence ID" value="CAI9699248.1"/>
    <property type="molecule type" value="Genomic_DNA"/>
</dbReference>
<gene>
    <name evidence="1" type="ORF">MRATA1EN3_LOCUS10461</name>
</gene>
<sequence>MSLCGGAHSRYCCELAYKAAYAAGSEGAHLYTPGRFGEVLIDTHVFRPGRSNKKAAVGKPEEQRPEPLRIFTQKW</sequence>
<reference evidence="1" key="1">
    <citation type="submission" date="2023-05" db="EMBL/GenBank/DDBJ databases">
        <authorList>
            <consortium name="ELIXIR-Norway"/>
        </authorList>
    </citation>
    <scope>NUCLEOTIDE SEQUENCE</scope>
</reference>
<protein>
    <submittedName>
        <fullName evidence="1">Uncharacterized protein</fullName>
    </submittedName>
</protein>
<accession>A0ACB0EEZ2</accession>
<evidence type="ECO:0000313" key="1">
    <source>
        <dbReference type="EMBL" id="CAI9699248.1"/>
    </source>
</evidence>
<proteinExistence type="predicted"/>
<dbReference type="Proteomes" id="UP001162501">
    <property type="component" value="Chromosome 2"/>
</dbReference>
<name>A0ACB0EEZ2_RANTA</name>
<organism evidence="1 2">
    <name type="scientific">Rangifer tarandus platyrhynchus</name>
    <name type="common">Svalbard reindeer</name>
    <dbReference type="NCBI Taxonomy" id="3082113"/>
    <lineage>
        <taxon>Eukaryota</taxon>
        <taxon>Metazoa</taxon>
        <taxon>Chordata</taxon>
        <taxon>Craniata</taxon>
        <taxon>Vertebrata</taxon>
        <taxon>Euteleostomi</taxon>
        <taxon>Mammalia</taxon>
        <taxon>Eutheria</taxon>
        <taxon>Laurasiatheria</taxon>
        <taxon>Artiodactyla</taxon>
        <taxon>Ruminantia</taxon>
        <taxon>Pecora</taxon>
        <taxon>Cervidae</taxon>
        <taxon>Odocoileinae</taxon>
        <taxon>Rangifer</taxon>
    </lineage>
</organism>